<dbReference type="PROSITE" id="PS50887">
    <property type="entry name" value="GGDEF"/>
    <property type="match status" value="1"/>
</dbReference>
<dbReference type="GO" id="GO:1902201">
    <property type="term" value="P:negative regulation of bacterial-type flagellum-dependent cell motility"/>
    <property type="evidence" value="ECO:0007669"/>
    <property type="project" value="TreeGrafter"/>
</dbReference>
<feature type="domain" description="GGDEF" evidence="3">
    <location>
        <begin position="385"/>
        <end position="522"/>
    </location>
</feature>
<dbReference type="SMART" id="SM00267">
    <property type="entry name" value="GGDEF"/>
    <property type="match status" value="1"/>
</dbReference>
<reference evidence="4 5" key="1">
    <citation type="submission" date="2019-03" db="EMBL/GenBank/DDBJ databases">
        <title>Sapientia aquatica gen. nov., sp. nov., isolated from a crater lake.</title>
        <authorList>
            <person name="Felfoldi T."/>
            <person name="Szabo A."/>
            <person name="Toth E."/>
            <person name="Schumann P."/>
            <person name="Keki Z."/>
            <person name="Marialigeti K."/>
            <person name="Mathe I."/>
        </authorList>
    </citation>
    <scope>NUCLEOTIDE SEQUENCE [LARGE SCALE GENOMIC DNA]</scope>
    <source>
        <strain evidence="4 5">SA-152</strain>
    </source>
</reference>
<dbReference type="CDD" id="cd12914">
    <property type="entry name" value="PDC1_DGC_like"/>
    <property type="match status" value="1"/>
</dbReference>
<dbReference type="GO" id="GO:0052621">
    <property type="term" value="F:diguanylate cyclase activity"/>
    <property type="evidence" value="ECO:0007669"/>
    <property type="project" value="UniProtKB-EC"/>
</dbReference>
<dbReference type="Pfam" id="PF00990">
    <property type="entry name" value="GGDEF"/>
    <property type="match status" value="1"/>
</dbReference>
<evidence type="ECO:0000313" key="5">
    <source>
        <dbReference type="Proteomes" id="UP000294829"/>
    </source>
</evidence>
<gene>
    <name evidence="4" type="ORF">E2I14_12740</name>
</gene>
<feature type="transmembrane region" description="Helical" evidence="2">
    <location>
        <begin position="305"/>
        <end position="324"/>
    </location>
</feature>
<dbReference type="InterPro" id="IPR050469">
    <property type="entry name" value="Diguanylate_Cyclase"/>
</dbReference>
<keyword evidence="2" id="KW-0812">Transmembrane</keyword>
<dbReference type="PANTHER" id="PTHR45138:SF24">
    <property type="entry name" value="DIGUANYLATE CYCLASE DGCC-RELATED"/>
    <property type="match status" value="1"/>
</dbReference>
<dbReference type="NCBIfam" id="TIGR00254">
    <property type="entry name" value="GGDEF"/>
    <property type="match status" value="1"/>
</dbReference>
<evidence type="ECO:0000256" key="1">
    <source>
        <dbReference type="ARBA" id="ARBA00012528"/>
    </source>
</evidence>
<dbReference type="PANTHER" id="PTHR45138">
    <property type="entry name" value="REGULATORY COMPONENTS OF SENSORY TRANSDUCTION SYSTEM"/>
    <property type="match status" value="1"/>
</dbReference>
<dbReference type="InterPro" id="IPR043128">
    <property type="entry name" value="Rev_trsase/Diguanyl_cyclase"/>
</dbReference>
<dbReference type="FunFam" id="3.30.70.270:FF:000001">
    <property type="entry name" value="Diguanylate cyclase domain protein"/>
    <property type="match status" value="1"/>
</dbReference>
<dbReference type="SUPFAM" id="SSF55073">
    <property type="entry name" value="Nucleotide cyclase"/>
    <property type="match status" value="1"/>
</dbReference>
<evidence type="ECO:0000256" key="2">
    <source>
        <dbReference type="SAM" id="Phobius"/>
    </source>
</evidence>
<dbReference type="GO" id="GO:0005886">
    <property type="term" value="C:plasma membrane"/>
    <property type="evidence" value="ECO:0007669"/>
    <property type="project" value="TreeGrafter"/>
</dbReference>
<dbReference type="InterPro" id="IPR000160">
    <property type="entry name" value="GGDEF_dom"/>
</dbReference>
<dbReference type="Gene3D" id="3.30.70.270">
    <property type="match status" value="1"/>
</dbReference>
<evidence type="ECO:0000313" key="4">
    <source>
        <dbReference type="EMBL" id="TDK65286.1"/>
    </source>
</evidence>
<organism evidence="4 5">
    <name type="scientific">Sapientia aquatica</name>
    <dbReference type="NCBI Taxonomy" id="1549640"/>
    <lineage>
        <taxon>Bacteria</taxon>
        <taxon>Pseudomonadati</taxon>
        <taxon>Pseudomonadota</taxon>
        <taxon>Betaproteobacteria</taxon>
        <taxon>Burkholderiales</taxon>
        <taxon>Oxalobacteraceae</taxon>
        <taxon>Sapientia</taxon>
    </lineage>
</organism>
<dbReference type="EMBL" id="SMYL01000006">
    <property type="protein sequence ID" value="TDK65286.1"/>
    <property type="molecule type" value="Genomic_DNA"/>
</dbReference>
<dbReference type="InterPro" id="IPR029787">
    <property type="entry name" value="Nucleotide_cyclase"/>
</dbReference>
<protein>
    <recommendedName>
        <fullName evidence="1">diguanylate cyclase</fullName>
        <ecNumber evidence="1">2.7.7.65</ecNumber>
    </recommendedName>
</protein>
<keyword evidence="5" id="KW-1185">Reference proteome</keyword>
<keyword evidence="2" id="KW-0472">Membrane</keyword>
<dbReference type="Proteomes" id="UP000294829">
    <property type="component" value="Unassembled WGS sequence"/>
</dbReference>
<dbReference type="RefSeq" id="WP_133329098.1">
    <property type="nucleotide sequence ID" value="NZ_SMYL01000006.1"/>
</dbReference>
<dbReference type="OrthoDB" id="9813903at2"/>
<dbReference type="GO" id="GO:0043709">
    <property type="term" value="P:cell adhesion involved in single-species biofilm formation"/>
    <property type="evidence" value="ECO:0007669"/>
    <property type="project" value="TreeGrafter"/>
</dbReference>
<name>A0A4R5W050_9BURK</name>
<dbReference type="CDD" id="cd12915">
    <property type="entry name" value="PDC2_DGC_like"/>
    <property type="match status" value="1"/>
</dbReference>
<proteinExistence type="predicted"/>
<accession>A0A4R5W050</accession>
<dbReference type="AlphaFoldDB" id="A0A4R5W050"/>
<dbReference type="EC" id="2.7.7.65" evidence="1"/>
<evidence type="ECO:0000259" key="3">
    <source>
        <dbReference type="PROSITE" id="PS50887"/>
    </source>
</evidence>
<comment type="caution">
    <text evidence="4">The sequence shown here is derived from an EMBL/GenBank/DDBJ whole genome shotgun (WGS) entry which is preliminary data.</text>
</comment>
<dbReference type="Gene3D" id="3.30.450.20">
    <property type="entry name" value="PAS domain"/>
    <property type="match status" value="2"/>
</dbReference>
<keyword evidence="2" id="KW-1133">Transmembrane helix</keyword>
<sequence length="540" mass="60126">MRFTTKSPFLSSRTSMLSLALHIVVPLLLIGLVIAFQINQLEEGRALHIERSRMNAQDIGSTLASSIGGSFQNIDLTLLAASDHVRDWYVLKNKKPGEVLASLQELQSRVPSLALLRSTDANGNLVFAVEGDQVEKINVADRNYFQQLKKNPNAGMVISEPVIGRITKKWVLICARRFNLSNGEFGGIVYASVLLDGVADRLAGGKIRLNGDDVILLRDDQQNVVVRFVNGKQDLSIMGQKISSPNLDEFDRSRSELGFYVARSVIDQVQRSYYYQRIAGRPLNLVVGISIKKALIEWQEESRKAWSMAGALISVIIFSAYLVYRSKLRQLHAIEELQNTQIALEKSNLELARLSTTDSLTGLANRRKFDEVSAHEWLRAQRKQEPLTVAMVDVDFFKIYNDLYGHQAGDQCLKLVAKTLSAGLRDGSDFVARYGGEEFIILLPGQHAEGAYDVLDRLRRDIAEMKLAHSGSKFLSVITFSVGFAVMVPQPGKTLIELIEQADQNLYMAKRKGKNQVYGIGEGGQVLSSYVDPLDQTYGV</sequence>
<dbReference type="CDD" id="cd01949">
    <property type="entry name" value="GGDEF"/>
    <property type="match status" value="1"/>
</dbReference>